<dbReference type="Proteomes" id="UP000509222">
    <property type="component" value="Chromosome"/>
</dbReference>
<dbReference type="GO" id="GO:0005524">
    <property type="term" value="F:ATP binding"/>
    <property type="evidence" value="ECO:0007669"/>
    <property type="project" value="UniProtKB-UniRule"/>
</dbReference>
<keyword evidence="1" id="KW-0547">Nucleotide-binding</keyword>
<keyword evidence="1" id="KW-0067">ATP-binding</keyword>
<dbReference type="GO" id="GO:0005737">
    <property type="term" value="C:cytoplasm"/>
    <property type="evidence" value="ECO:0007669"/>
    <property type="project" value="TreeGrafter"/>
</dbReference>
<dbReference type="GO" id="GO:0018169">
    <property type="term" value="F:ribosomal S6-glutamic acid ligase activity"/>
    <property type="evidence" value="ECO:0007669"/>
    <property type="project" value="TreeGrafter"/>
</dbReference>
<evidence type="ECO:0000313" key="3">
    <source>
        <dbReference type="EMBL" id="QKX51712.1"/>
    </source>
</evidence>
<dbReference type="PANTHER" id="PTHR21621:SF0">
    <property type="entry name" value="BETA-CITRYLGLUTAMATE SYNTHASE B-RELATED"/>
    <property type="match status" value="1"/>
</dbReference>
<gene>
    <name evidence="3" type="ORF">HF394_14680</name>
</gene>
<dbReference type="InterPro" id="IPR013651">
    <property type="entry name" value="ATP-grasp_RimK-type"/>
</dbReference>
<reference evidence="4" key="2">
    <citation type="submission" date="2020-06" db="EMBL/GenBank/DDBJ databases">
        <title>Isolation of Planomicrobium glaciei.</title>
        <authorList>
            <person name="Malisova L."/>
            <person name="Safrankova R."/>
            <person name="Jakubu V."/>
            <person name="Spanelova P."/>
        </authorList>
    </citation>
    <scope>NUCLEOTIDE SEQUENCE [LARGE SCALE GENOMIC DNA]</scope>
    <source>
        <strain evidence="4">NRL-ATB46093</strain>
    </source>
</reference>
<name>A0A7H8QDU5_9BACL</name>
<keyword evidence="4" id="KW-1185">Reference proteome</keyword>
<dbReference type="InterPro" id="IPR011761">
    <property type="entry name" value="ATP-grasp"/>
</dbReference>
<dbReference type="RefSeq" id="WP_176294810.1">
    <property type="nucleotide sequence ID" value="NZ_CP051177.1"/>
</dbReference>
<dbReference type="Pfam" id="PF08443">
    <property type="entry name" value="RimK"/>
    <property type="match status" value="1"/>
</dbReference>
<dbReference type="PANTHER" id="PTHR21621">
    <property type="entry name" value="RIBOSOMAL PROTEIN S6 MODIFICATION PROTEIN"/>
    <property type="match status" value="1"/>
</dbReference>
<reference evidence="3 4" key="1">
    <citation type="submission" date="2020-04" db="EMBL/GenBank/DDBJ databases">
        <authorList>
            <person name="Pajer P."/>
            <person name="Broz P."/>
        </authorList>
    </citation>
    <scope>NUCLEOTIDE SEQUENCE [LARGE SCALE GENOMIC DNA]</scope>
    <source>
        <strain evidence="4">NRL-ATB46093</strain>
    </source>
</reference>
<proteinExistence type="predicted"/>
<dbReference type="Gene3D" id="3.30.470.20">
    <property type="entry name" value="ATP-grasp fold, B domain"/>
    <property type="match status" value="1"/>
</dbReference>
<protein>
    <submittedName>
        <fullName evidence="3">Alpha-L-glutamate ligase</fullName>
    </submittedName>
</protein>
<sequence length="263" mass="29494">MIVLYETKDAVRNAGFIQELQKFGEFRLVQWNDWTEDGLSVLADTLQGELVLFRVRRPEAARFLEDHGVFLVNRAEVNRVANDKWQSFQLMQLLGVPVIPTYREAPAFPCVVKTADGHGGTEVEVIASLDEVPFESGSLVFQPVVEHTADVRAYVIGNEVVGAVKRSSADGFKANYSLGGSAEKYMLSAAQEQDVLKIAQALNGDYIGVDFLLLPDGRHVFNEIEDPVGARSFYETHDDNIAELLVMHLRKIEKERPFRPKDK</sequence>
<dbReference type="EMBL" id="CP051177">
    <property type="protein sequence ID" value="QKX51712.1"/>
    <property type="molecule type" value="Genomic_DNA"/>
</dbReference>
<organism evidence="3 4">
    <name type="scientific">Planococcus glaciei</name>
    <dbReference type="NCBI Taxonomy" id="459472"/>
    <lineage>
        <taxon>Bacteria</taxon>
        <taxon>Bacillati</taxon>
        <taxon>Bacillota</taxon>
        <taxon>Bacilli</taxon>
        <taxon>Bacillales</taxon>
        <taxon>Caryophanaceae</taxon>
        <taxon>Planococcus</taxon>
    </lineage>
</organism>
<feature type="domain" description="ATP-grasp" evidence="2">
    <location>
        <begin position="61"/>
        <end position="250"/>
    </location>
</feature>
<evidence type="ECO:0000256" key="1">
    <source>
        <dbReference type="PROSITE-ProRule" id="PRU00409"/>
    </source>
</evidence>
<dbReference type="GO" id="GO:0046872">
    <property type="term" value="F:metal ion binding"/>
    <property type="evidence" value="ECO:0007669"/>
    <property type="project" value="InterPro"/>
</dbReference>
<dbReference type="AlphaFoldDB" id="A0A7H8QDU5"/>
<evidence type="ECO:0000259" key="2">
    <source>
        <dbReference type="PROSITE" id="PS50975"/>
    </source>
</evidence>
<accession>A0A7H8QDU5</accession>
<dbReference type="SUPFAM" id="SSF56059">
    <property type="entry name" value="Glutathione synthetase ATP-binding domain-like"/>
    <property type="match status" value="1"/>
</dbReference>
<dbReference type="GO" id="GO:0009432">
    <property type="term" value="P:SOS response"/>
    <property type="evidence" value="ECO:0007669"/>
    <property type="project" value="TreeGrafter"/>
</dbReference>
<evidence type="ECO:0000313" key="4">
    <source>
        <dbReference type="Proteomes" id="UP000509222"/>
    </source>
</evidence>
<dbReference type="PROSITE" id="PS50975">
    <property type="entry name" value="ATP_GRASP"/>
    <property type="match status" value="1"/>
</dbReference>
<keyword evidence="3" id="KW-0436">Ligase</keyword>